<feature type="binding site" evidence="6">
    <location>
        <position position="153"/>
    </location>
    <ligand>
        <name>Mg(2+)</name>
        <dbReference type="ChEBI" id="CHEBI:18420"/>
        <label>1</label>
    </ligand>
</feature>
<dbReference type="GO" id="GO:0003677">
    <property type="term" value="F:DNA binding"/>
    <property type="evidence" value="ECO:0007669"/>
    <property type="project" value="InterPro"/>
</dbReference>
<feature type="site" description="Interaction with DNA substrate" evidence="7">
    <location>
        <position position="252"/>
    </location>
</feature>
<organism evidence="9 10">
    <name type="scientific">Kiloniella spongiae</name>
    <dbReference type="NCBI Taxonomy" id="1489064"/>
    <lineage>
        <taxon>Bacteria</taxon>
        <taxon>Pseudomonadati</taxon>
        <taxon>Pseudomonadota</taxon>
        <taxon>Alphaproteobacteria</taxon>
        <taxon>Rhodospirillales</taxon>
        <taxon>Kiloniellaceae</taxon>
        <taxon>Kiloniella</taxon>
    </lineage>
</organism>
<comment type="caution">
    <text evidence="9">The sequence shown here is derived from an EMBL/GenBank/DDBJ whole genome shotgun (WGS) entry which is preliminary data.</text>
</comment>
<feature type="binding site" evidence="6">
    <location>
        <position position="252"/>
    </location>
    <ligand>
        <name>Mg(2+)</name>
        <dbReference type="ChEBI" id="CHEBI:18420"/>
        <label>1</label>
    </ligand>
</feature>
<keyword evidence="10" id="KW-1185">Reference proteome</keyword>
<dbReference type="PROSITE" id="PS51435">
    <property type="entry name" value="AP_NUCLEASE_F1_4"/>
    <property type="match status" value="1"/>
</dbReference>
<feature type="binding site" evidence="6">
    <location>
        <position position="151"/>
    </location>
    <ligand>
        <name>Mg(2+)</name>
        <dbReference type="ChEBI" id="CHEBI:18420"/>
        <label>1</label>
    </ligand>
</feature>
<sequence>MVKIATWNVNSINKRLPNVLDWIKTASPDVLLLQELKTVAEKFPYMEFEELGYHVEVVGQKSYNGVALISKEPITDVIRELPGDLEDDHARYVEGTTFGIRVASIYLPNGNNNSNLTDEIKFPYKLKWMDRLNAHAQKLLQTEQPIVLAGDYNLIPTDDDVFSPKRFEGSAHTHQSSRDRFRVMENLGYTEAWRALNKEAHIYSYWDYQRSAFDHNNGIRIDLMMLSPQAADILTGCSIDKEPRGKESPSDHTPVFCELSA</sequence>
<dbReference type="InterPro" id="IPR037493">
    <property type="entry name" value="ExoIII-like"/>
</dbReference>
<dbReference type="GO" id="GO:0006281">
    <property type="term" value="P:DNA repair"/>
    <property type="evidence" value="ECO:0007669"/>
    <property type="project" value="InterPro"/>
</dbReference>
<dbReference type="NCBIfam" id="TIGR00195">
    <property type="entry name" value="exoDNase_III"/>
    <property type="match status" value="1"/>
</dbReference>
<evidence type="ECO:0000256" key="2">
    <source>
        <dbReference type="ARBA" id="ARBA00022723"/>
    </source>
</evidence>
<dbReference type="EMBL" id="LAQL01000004">
    <property type="protein sequence ID" value="KLN61448.1"/>
    <property type="molecule type" value="Genomic_DNA"/>
</dbReference>
<dbReference type="GO" id="GO:0004519">
    <property type="term" value="F:endonuclease activity"/>
    <property type="evidence" value="ECO:0007669"/>
    <property type="project" value="InterPro"/>
</dbReference>
<dbReference type="InterPro" id="IPR020847">
    <property type="entry name" value="AP_endonuclease_F1_BS"/>
</dbReference>
<dbReference type="InterPro" id="IPR004808">
    <property type="entry name" value="AP_endonuc_1"/>
</dbReference>
<evidence type="ECO:0000256" key="1">
    <source>
        <dbReference type="ARBA" id="ARBA00007092"/>
    </source>
</evidence>
<evidence type="ECO:0000256" key="4">
    <source>
        <dbReference type="ARBA" id="ARBA00022842"/>
    </source>
</evidence>
<evidence type="ECO:0000256" key="5">
    <source>
        <dbReference type="PIRSR" id="PIRSR604808-1"/>
    </source>
</evidence>
<protein>
    <submittedName>
        <fullName evidence="9">Exodeoxyribonuclease III</fullName>
    </submittedName>
</protein>
<evidence type="ECO:0000259" key="8">
    <source>
        <dbReference type="Pfam" id="PF03372"/>
    </source>
</evidence>
<dbReference type="NCBIfam" id="TIGR00633">
    <property type="entry name" value="xth"/>
    <property type="match status" value="1"/>
</dbReference>
<dbReference type="Proteomes" id="UP000035444">
    <property type="component" value="Unassembled WGS sequence"/>
</dbReference>
<feature type="binding site" evidence="6">
    <location>
        <position position="8"/>
    </location>
    <ligand>
        <name>Mg(2+)</name>
        <dbReference type="ChEBI" id="CHEBI:18420"/>
        <label>1</label>
    </ligand>
</feature>
<evidence type="ECO:0000256" key="7">
    <source>
        <dbReference type="PIRSR" id="PIRSR604808-3"/>
    </source>
</evidence>
<comment type="cofactor">
    <cofactor evidence="6">
        <name>Mg(2+)</name>
        <dbReference type="ChEBI" id="CHEBI:18420"/>
    </cofactor>
    <cofactor evidence="6">
        <name>Mn(2+)</name>
        <dbReference type="ChEBI" id="CHEBI:29035"/>
    </cofactor>
    <text evidence="6">Probably binds two magnesium or manganese ions per subunit.</text>
</comment>
<evidence type="ECO:0000256" key="3">
    <source>
        <dbReference type="ARBA" id="ARBA00022801"/>
    </source>
</evidence>
<accession>A0A0H2MGH0</accession>
<dbReference type="PANTHER" id="PTHR43250:SF2">
    <property type="entry name" value="EXODEOXYRIBONUCLEASE III"/>
    <property type="match status" value="1"/>
</dbReference>
<feature type="active site" evidence="5">
    <location>
        <position position="106"/>
    </location>
</feature>
<feature type="active site" description="Proton acceptor" evidence="5">
    <location>
        <position position="252"/>
    </location>
</feature>
<dbReference type="PROSITE" id="PS00726">
    <property type="entry name" value="AP_NUCLEASE_F1_1"/>
    <property type="match status" value="1"/>
</dbReference>
<feature type="binding site" evidence="6">
    <location>
        <position position="251"/>
    </location>
    <ligand>
        <name>Mg(2+)</name>
        <dbReference type="ChEBI" id="CHEBI:18420"/>
        <label>1</label>
    </ligand>
</feature>
<dbReference type="GO" id="GO:0046872">
    <property type="term" value="F:metal ion binding"/>
    <property type="evidence" value="ECO:0007669"/>
    <property type="project" value="UniProtKB-KW"/>
</dbReference>
<feature type="active site" description="Proton donor/acceptor" evidence="5">
    <location>
        <position position="151"/>
    </location>
</feature>
<reference evidence="9 10" key="1">
    <citation type="submission" date="2015-03" db="EMBL/GenBank/DDBJ databases">
        <title>Genome Sequence of Kiloniella spongiae MEBiC09566, isolated from a marine sponge.</title>
        <authorList>
            <person name="Shao Z."/>
            <person name="Wang L."/>
            <person name="Li X."/>
        </authorList>
    </citation>
    <scope>NUCLEOTIDE SEQUENCE [LARGE SCALE GENOMIC DNA]</scope>
    <source>
        <strain evidence="9 10">MEBiC09566</strain>
    </source>
</reference>
<keyword evidence="3" id="KW-0378">Hydrolase</keyword>
<dbReference type="SUPFAM" id="SSF56219">
    <property type="entry name" value="DNase I-like"/>
    <property type="match status" value="1"/>
</dbReference>
<feature type="site" description="Important for catalytic activity" evidence="7">
    <location>
        <position position="222"/>
    </location>
</feature>
<name>A0A0H2MGH0_9PROT</name>
<gene>
    <name evidence="9" type="ORF">WH96_07445</name>
</gene>
<keyword evidence="6" id="KW-0464">Manganese</keyword>
<comment type="similarity">
    <text evidence="1">Belongs to the DNA repair enzymes AP/ExoA family.</text>
</comment>
<feature type="binding site" evidence="6">
    <location>
        <position position="35"/>
    </location>
    <ligand>
        <name>Mg(2+)</name>
        <dbReference type="ChEBI" id="CHEBI:18420"/>
        <label>1</label>
    </ligand>
</feature>
<dbReference type="CDD" id="cd09086">
    <property type="entry name" value="ExoIII-like_AP-endo"/>
    <property type="match status" value="1"/>
</dbReference>
<evidence type="ECO:0000256" key="6">
    <source>
        <dbReference type="PIRSR" id="PIRSR604808-2"/>
    </source>
</evidence>
<dbReference type="AlphaFoldDB" id="A0A0H2MGH0"/>
<dbReference type="InterPro" id="IPR005135">
    <property type="entry name" value="Endo/exonuclease/phosphatase"/>
</dbReference>
<dbReference type="RefSeq" id="WP_047763529.1">
    <property type="nucleotide sequence ID" value="NZ_LAQL01000004.1"/>
</dbReference>
<feature type="site" description="Transition state stabilizer" evidence="7">
    <location>
        <position position="153"/>
    </location>
</feature>
<dbReference type="PANTHER" id="PTHR43250">
    <property type="entry name" value="EXODEOXYRIBONUCLEASE III"/>
    <property type="match status" value="1"/>
</dbReference>
<dbReference type="Gene3D" id="3.60.10.10">
    <property type="entry name" value="Endonuclease/exonuclease/phosphatase"/>
    <property type="match status" value="1"/>
</dbReference>
<feature type="domain" description="Endonuclease/exonuclease/phosphatase" evidence="8">
    <location>
        <begin position="5"/>
        <end position="252"/>
    </location>
</feature>
<dbReference type="InterPro" id="IPR036691">
    <property type="entry name" value="Endo/exonu/phosph_ase_sf"/>
</dbReference>
<dbReference type="OrthoDB" id="9803914at2"/>
<evidence type="ECO:0000313" key="9">
    <source>
        <dbReference type="EMBL" id="KLN61448.1"/>
    </source>
</evidence>
<keyword evidence="2 6" id="KW-0479">Metal-binding</keyword>
<proteinExistence type="inferred from homology"/>
<dbReference type="Pfam" id="PF03372">
    <property type="entry name" value="Exo_endo_phos"/>
    <property type="match status" value="1"/>
</dbReference>
<evidence type="ECO:0000313" key="10">
    <source>
        <dbReference type="Proteomes" id="UP000035444"/>
    </source>
</evidence>
<dbReference type="GO" id="GO:0008311">
    <property type="term" value="F:double-stranded DNA 3'-5' DNA exonuclease activity"/>
    <property type="evidence" value="ECO:0007669"/>
    <property type="project" value="InterPro"/>
</dbReference>
<dbReference type="PATRIC" id="fig|1489064.4.peg.2742"/>
<keyword evidence="4 6" id="KW-0460">Magnesium</keyword>
<dbReference type="STRING" id="1489064.WH96_07445"/>